<feature type="region of interest" description="Disordered" evidence="1">
    <location>
        <begin position="374"/>
        <end position="431"/>
    </location>
</feature>
<evidence type="ECO:0000256" key="1">
    <source>
        <dbReference type="SAM" id="MobiDB-lite"/>
    </source>
</evidence>
<accession>A0A9X2HFG9</accession>
<comment type="caution">
    <text evidence="2">The sequence shown here is derived from an EMBL/GenBank/DDBJ whole genome shotgun (WGS) entry which is preliminary data.</text>
</comment>
<feature type="compositionally biased region" description="Gly residues" evidence="1">
    <location>
        <begin position="422"/>
        <end position="431"/>
    </location>
</feature>
<feature type="compositionally biased region" description="Low complexity" evidence="1">
    <location>
        <begin position="397"/>
        <end position="421"/>
    </location>
</feature>
<reference evidence="2" key="1">
    <citation type="submission" date="2022-06" db="EMBL/GenBank/DDBJ databases">
        <title>Rothia sp. isolated from sandalwood seedling.</title>
        <authorList>
            <person name="Tuikhar N."/>
            <person name="Kirdat K."/>
            <person name="Thorat V."/>
            <person name="Swetha P."/>
            <person name="Padma S."/>
            <person name="Sundararaj R."/>
            <person name="Yadav A."/>
        </authorList>
    </citation>
    <scope>NUCLEOTIDE SEQUENCE</scope>
    <source>
        <strain evidence="2">AR01</strain>
    </source>
</reference>
<protein>
    <submittedName>
        <fullName evidence="2">Uncharacterized protein</fullName>
    </submittedName>
</protein>
<gene>
    <name evidence="2" type="ORF">NBM05_07250</name>
</gene>
<name>A0A9X2HFG9_9MICC</name>
<evidence type="ECO:0000313" key="3">
    <source>
        <dbReference type="Proteomes" id="UP001139502"/>
    </source>
</evidence>
<keyword evidence="3" id="KW-1185">Reference proteome</keyword>
<organism evidence="2 3">
    <name type="scientific">Rothia santali</name>
    <dbReference type="NCBI Taxonomy" id="2949643"/>
    <lineage>
        <taxon>Bacteria</taxon>
        <taxon>Bacillati</taxon>
        <taxon>Actinomycetota</taxon>
        <taxon>Actinomycetes</taxon>
        <taxon>Micrococcales</taxon>
        <taxon>Micrococcaceae</taxon>
        <taxon>Rothia</taxon>
    </lineage>
</organism>
<feature type="compositionally biased region" description="Pro residues" evidence="1">
    <location>
        <begin position="109"/>
        <end position="123"/>
    </location>
</feature>
<proteinExistence type="predicted"/>
<dbReference type="RefSeq" id="WP_254166179.1">
    <property type="nucleotide sequence ID" value="NZ_JANAFB010000014.1"/>
</dbReference>
<dbReference type="AlphaFoldDB" id="A0A9X2HFG9"/>
<feature type="region of interest" description="Disordered" evidence="1">
    <location>
        <begin position="87"/>
        <end position="132"/>
    </location>
</feature>
<evidence type="ECO:0000313" key="2">
    <source>
        <dbReference type="EMBL" id="MCP3425807.1"/>
    </source>
</evidence>
<dbReference type="EMBL" id="JANAFB010000014">
    <property type="protein sequence ID" value="MCP3425807.1"/>
    <property type="molecule type" value="Genomic_DNA"/>
</dbReference>
<sequence>MPRGTPLADDPLDLWRSIAELSPRALPEPGFARRDVTIKDYLRDHRFPWDPVTGHRDGRGTWRHTVFAGLLPYRTLLVRAGLAFDADGARTGTGPSSRDDRADAAGRPAPGPGPEPDPAPGPAPGGADPYRIPSSDLTPLLALQVDQDGVVDVGTLAVSRACWAALALSGFGRAVTDFGSDSRTWREAMLGTLRARGVRLSDGSGGGSRALERADLVELVEETHRVFEAGALRSERIVNSPVRVASLRTDGPTARIPALPLIDHPAAAALDEAARGSRFRQAAAGLLGIEAPEVREDVAAAPRLMYSGVAPRELPLGVAEAEGASVATQFSVNRALAELGGDEGLWSVPASLVHGVDPARARRMLVAALLTRRGAPSPTCRTPPRPSTPSPRRRPVTARCTRCTRTSRGSASSGPARWSGSSPGGAATGPA</sequence>
<dbReference type="Proteomes" id="UP001139502">
    <property type="component" value="Unassembled WGS sequence"/>
</dbReference>